<evidence type="ECO:0000313" key="2">
    <source>
        <dbReference type="Proteomes" id="UP001058739"/>
    </source>
</evidence>
<reference evidence="1" key="1">
    <citation type="submission" date="2022-06" db="EMBL/GenBank/DDBJ databases">
        <title>Complete Genome Sequence of Deoxynivalenol-bioadsorption Ochrobactrum pseudintermedium ASAG-D25.</title>
        <authorList>
            <person name="Wang N."/>
        </authorList>
    </citation>
    <scope>NUCLEOTIDE SEQUENCE</scope>
    <source>
        <strain evidence="1">ASAG-D25</strain>
    </source>
</reference>
<dbReference type="EMBL" id="CP099967">
    <property type="protein sequence ID" value="UWL60579.1"/>
    <property type="molecule type" value="Genomic_DNA"/>
</dbReference>
<dbReference type="Proteomes" id="UP001058739">
    <property type="component" value="Chromosome 01"/>
</dbReference>
<dbReference type="RefSeq" id="WP_144897714.1">
    <property type="nucleotide sequence ID" value="NZ_CP099967.1"/>
</dbReference>
<proteinExistence type="predicted"/>
<name>A0ABY5UB80_9HYPH</name>
<accession>A0ABY5UB80</accession>
<evidence type="ECO:0000313" key="1">
    <source>
        <dbReference type="EMBL" id="UWL60579.1"/>
    </source>
</evidence>
<sequence length="63" mass="6789">MTKGALLHGKQIGNRINPVRAPFILSNDGKAFFGQDRVAVLTKTACILSTMNVSSTECERPAL</sequence>
<protein>
    <submittedName>
        <fullName evidence="1">Uncharacterized protein</fullName>
    </submittedName>
</protein>
<keyword evidence="2" id="KW-1185">Reference proteome</keyword>
<gene>
    <name evidence="1" type="ORF">NIK97_02075</name>
</gene>
<organism evidence="1 2">
    <name type="scientific">Brucella pseudintermedia</name>
    <dbReference type="NCBI Taxonomy" id="370111"/>
    <lineage>
        <taxon>Bacteria</taxon>
        <taxon>Pseudomonadati</taxon>
        <taxon>Pseudomonadota</taxon>
        <taxon>Alphaproteobacteria</taxon>
        <taxon>Hyphomicrobiales</taxon>
        <taxon>Brucellaceae</taxon>
        <taxon>Brucella/Ochrobactrum group</taxon>
        <taxon>Brucella</taxon>
    </lineage>
</organism>